<dbReference type="RefSeq" id="WP_168450303.1">
    <property type="nucleotide sequence ID" value="NZ_JAAWWK010000003.1"/>
</dbReference>
<evidence type="ECO:0000313" key="2">
    <source>
        <dbReference type="EMBL" id="NKI17762.1"/>
    </source>
</evidence>
<evidence type="ECO:0000259" key="1">
    <source>
        <dbReference type="Pfam" id="PF04168"/>
    </source>
</evidence>
<evidence type="ECO:0000313" key="3">
    <source>
        <dbReference type="Proteomes" id="UP000765845"/>
    </source>
</evidence>
<dbReference type="Proteomes" id="UP000765845">
    <property type="component" value="Unassembled WGS sequence"/>
</dbReference>
<comment type="caution">
    <text evidence="2">The sequence shown here is derived from an EMBL/GenBank/DDBJ whole genome shotgun (WGS) entry which is preliminary data.</text>
</comment>
<accession>A0ABX1GEZ2</accession>
<gene>
    <name evidence="2" type="ORF">HCU74_10040</name>
</gene>
<proteinExistence type="predicted"/>
<organism evidence="2 3">
    <name type="scientific">Spongiibacter thalassae</name>
    <dbReference type="NCBI Taxonomy" id="2721624"/>
    <lineage>
        <taxon>Bacteria</taxon>
        <taxon>Pseudomonadati</taxon>
        <taxon>Pseudomonadota</taxon>
        <taxon>Gammaproteobacteria</taxon>
        <taxon>Cellvibrionales</taxon>
        <taxon>Spongiibacteraceae</taxon>
        <taxon>Spongiibacter</taxon>
    </lineage>
</organism>
<feature type="domain" description="DUF403" evidence="1">
    <location>
        <begin position="1"/>
        <end position="305"/>
    </location>
</feature>
<name>A0ABX1GEZ2_9GAMM</name>
<dbReference type="PANTHER" id="PTHR34595">
    <property type="entry name" value="BLR5612 PROTEIN"/>
    <property type="match status" value="1"/>
</dbReference>
<keyword evidence="3" id="KW-1185">Reference proteome</keyword>
<sequence>MLSRVAERVYWFSRYLERVESIARLIQVYTSLLSDLPKDTGISWHNLVLASGSHAEFERRFQVKDEKRVVRFLLEDQSNTSSLAFSLKMVRENIRTSRDTLPPESWELINEFQIFVSENIQQGINRRNRHEFLEQVIRTCQGINGLIADTMRRDGAWHFLRLGKNLERADMSLRTIEAGASMSAEFAAADMPEAAEVVWSSVLHTLDAMTPYKRTMRVAVSGEDAAAFLLEDALFPRSVACCVRQMQESLDMLPDGVEVKKTLAKIAKPLGGKIDYVDLQKLLVFIDSMELHFRSLHSAVDQAWFQPR</sequence>
<dbReference type="Pfam" id="PF04168">
    <property type="entry name" value="Alpha-E"/>
    <property type="match status" value="1"/>
</dbReference>
<dbReference type="EMBL" id="JAAWWK010000003">
    <property type="protein sequence ID" value="NKI17762.1"/>
    <property type="molecule type" value="Genomic_DNA"/>
</dbReference>
<dbReference type="InterPro" id="IPR007296">
    <property type="entry name" value="DUF403"/>
</dbReference>
<dbReference type="InterPro" id="IPR051680">
    <property type="entry name" value="ATP-dep_Glu-Cys_Ligase-2"/>
</dbReference>
<dbReference type="PANTHER" id="PTHR34595:SF7">
    <property type="entry name" value="SLL1039 PROTEIN"/>
    <property type="match status" value="1"/>
</dbReference>
<reference evidence="2 3" key="1">
    <citation type="submission" date="2020-04" db="EMBL/GenBank/DDBJ databases">
        <authorList>
            <person name="Yoon J."/>
        </authorList>
    </citation>
    <scope>NUCLEOTIDE SEQUENCE [LARGE SCALE GENOMIC DNA]</scope>
    <source>
        <strain evidence="2 3">KMU-166</strain>
    </source>
</reference>
<protein>
    <submittedName>
        <fullName evidence="2">Alpha-E domain-containing protein</fullName>
    </submittedName>
</protein>